<comment type="pathway">
    <text evidence="3 12">Amino-acid biosynthesis; L-tryptophan biosynthesis; L-tryptophan from chorismate: step 5/5.</text>
</comment>
<dbReference type="GO" id="GO:0004834">
    <property type="term" value="F:tryptophan synthase activity"/>
    <property type="evidence" value="ECO:0007669"/>
    <property type="project" value="UniProtKB-UniRule"/>
</dbReference>
<evidence type="ECO:0000313" key="15">
    <source>
        <dbReference type="Proteomes" id="UP000198282"/>
    </source>
</evidence>
<evidence type="ECO:0000256" key="4">
    <source>
        <dbReference type="ARBA" id="ARBA00009982"/>
    </source>
</evidence>
<dbReference type="PROSITE" id="PS00168">
    <property type="entry name" value="TRP_SYNTHASE_BETA"/>
    <property type="match status" value="1"/>
</dbReference>
<dbReference type="EMBL" id="FZOD01000004">
    <property type="protein sequence ID" value="SNS10639.1"/>
    <property type="molecule type" value="Genomic_DNA"/>
</dbReference>
<evidence type="ECO:0000256" key="6">
    <source>
        <dbReference type="ARBA" id="ARBA00022605"/>
    </source>
</evidence>
<comment type="similarity">
    <text evidence="4 12">Belongs to the TrpB family.</text>
</comment>
<comment type="catalytic activity">
    <reaction evidence="11 12">
        <text>(1S,2R)-1-C-(indol-3-yl)glycerol 3-phosphate + L-serine = D-glyceraldehyde 3-phosphate + L-tryptophan + H2O</text>
        <dbReference type="Rhea" id="RHEA:10532"/>
        <dbReference type="ChEBI" id="CHEBI:15377"/>
        <dbReference type="ChEBI" id="CHEBI:33384"/>
        <dbReference type="ChEBI" id="CHEBI:57912"/>
        <dbReference type="ChEBI" id="CHEBI:58866"/>
        <dbReference type="ChEBI" id="CHEBI:59776"/>
        <dbReference type="EC" id="4.2.1.20"/>
    </reaction>
</comment>
<keyword evidence="7 12" id="KW-0822">Tryptophan biosynthesis</keyword>
<name>A0A239BSH8_9ACTN</name>
<dbReference type="PANTHER" id="PTHR48077:SF3">
    <property type="entry name" value="TRYPTOPHAN SYNTHASE"/>
    <property type="match status" value="1"/>
</dbReference>
<comment type="subunit">
    <text evidence="5 12">Tetramer of two alpha and two beta chains.</text>
</comment>
<feature type="domain" description="Tryptophan synthase beta chain-like PALP" evidence="13">
    <location>
        <begin position="73"/>
        <end position="399"/>
    </location>
</feature>
<dbReference type="InterPro" id="IPR036052">
    <property type="entry name" value="TrpB-like_PALP_sf"/>
</dbReference>
<evidence type="ECO:0000313" key="14">
    <source>
        <dbReference type="EMBL" id="SNS10639.1"/>
    </source>
</evidence>
<dbReference type="CDD" id="cd06446">
    <property type="entry name" value="Trp-synth_B"/>
    <property type="match status" value="1"/>
</dbReference>
<evidence type="ECO:0000256" key="3">
    <source>
        <dbReference type="ARBA" id="ARBA00004733"/>
    </source>
</evidence>
<dbReference type="PANTHER" id="PTHR48077">
    <property type="entry name" value="TRYPTOPHAN SYNTHASE-RELATED"/>
    <property type="match status" value="1"/>
</dbReference>
<evidence type="ECO:0000256" key="9">
    <source>
        <dbReference type="ARBA" id="ARBA00023141"/>
    </source>
</evidence>
<keyword evidence="6 12" id="KW-0028">Amino-acid biosynthesis</keyword>
<dbReference type="OrthoDB" id="9766131at2"/>
<dbReference type="Proteomes" id="UP000198282">
    <property type="component" value="Unassembled WGS sequence"/>
</dbReference>
<evidence type="ECO:0000256" key="5">
    <source>
        <dbReference type="ARBA" id="ARBA00011270"/>
    </source>
</evidence>
<dbReference type="SUPFAM" id="SSF53686">
    <property type="entry name" value="Tryptophan synthase beta subunit-like PLP-dependent enzymes"/>
    <property type="match status" value="1"/>
</dbReference>
<accession>A0A239BSH8</accession>
<organism evidence="14 15">
    <name type="scientific">Streptosporangium subroseum</name>
    <dbReference type="NCBI Taxonomy" id="106412"/>
    <lineage>
        <taxon>Bacteria</taxon>
        <taxon>Bacillati</taxon>
        <taxon>Actinomycetota</taxon>
        <taxon>Actinomycetes</taxon>
        <taxon>Streptosporangiales</taxon>
        <taxon>Streptosporangiaceae</taxon>
        <taxon>Streptosporangium</taxon>
    </lineage>
</organism>
<keyword evidence="9 12" id="KW-0057">Aromatic amino acid biosynthesis</keyword>
<keyword evidence="15" id="KW-1185">Reference proteome</keyword>
<reference evidence="14 15" key="1">
    <citation type="submission" date="2017-06" db="EMBL/GenBank/DDBJ databases">
        <authorList>
            <person name="Kim H.J."/>
            <person name="Triplett B.A."/>
        </authorList>
    </citation>
    <scope>NUCLEOTIDE SEQUENCE [LARGE SCALE GENOMIC DNA]</scope>
    <source>
        <strain evidence="14 15">CGMCC 4.2132</strain>
    </source>
</reference>
<dbReference type="NCBIfam" id="TIGR00263">
    <property type="entry name" value="trpB"/>
    <property type="match status" value="1"/>
</dbReference>
<comment type="function">
    <text evidence="2 12">The beta subunit is responsible for the synthesis of L-tryptophan from indole and L-serine.</text>
</comment>
<dbReference type="RefSeq" id="WP_089206089.1">
    <property type="nucleotide sequence ID" value="NZ_CP109068.1"/>
</dbReference>
<proteinExistence type="inferred from homology"/>
<evidence type="ECO:0000256" key="11">
    <source>
        <dbReference type="ARBA" id="ARBA00049047"/>
    </source>
</evidence>
<dbReference type="InterPro" id="IPR001926">
    <property type="entry name" value="TrpB-like_PALP"/>
</dbReference>
<gene>
    <name evidence="12" type="primary">trpB</name>
    <name evidence="14" type="ORF">SAMN05216276_100499</name>
</gene>
<evidence type="ECO:0000256" key="2">
    <source>
        <dbReference type="ARBA" id="ARBA00002786"/>
    </source>
</evidence>
<evidence type="ECO:0000256" key="12">
    <source>
        <dbReference type="HAMAP-Rule" id="MF_00133"/>
    </source>
</evidence>
<dbReference type="EC" id="4.2.1.20" evidence="12"/>
<evidence type="ECO:0000256" key="10">
    <source>
        <dbReference type="ARBA" id="ARBA00023239"/>
    </source>
</evidence>
<dbReference type="InterPro" id="IPR006654">
    <property type="entry name" value="Trp_synth_beta"/>
</dbReference>
<keyword evidence="8 12" id="KW-0663">Pyridoxal phosphate</keyword>
<dbReference type="Pfam" id="PF00291">
    <property type="entry name" value="PALP"/>
    <property type="match status" value="1"/>
</dbReference>
<dbReference type="FunFam" id="3.40.50.1100:FF:000001">
    <property type="entry name" value="Tryptophan synthase beta chain"/>
    <property type="match status" value="1"/>
</dbReference>
<keyword evidence="10 12" id="KW-0456">Lyase</keyword>
<evidence type="ECO:0000256" key="7">
    <source>
        <dbReference type="ARBA" id="ARBA00022822"/>
    </source>
</evidence>
<evidence type="ECO:0000256" key="8">
    <source>
        <dbReference type="ARBA" id="ARBA00022898"/>
    </source>
</evidence>
<dbReference type="PIRSF" id="PIRSF001413">
    <property type="entry name" value="Trp_syn_beta"/>
    <property type="match status" value="1"/>
</dbReference>
<dbReference type="HAMAP" id="MF_00133">
    <property type="entry name" value="Trp_synth_beta"/>
    <property type="match status" value="1"/>
</dbReference>
<protein>
    <recommendedName>
        <fullName evidence="12">Tryptophan synthase beta chain</fullName>
        <ecNumber evidence="12">4.2.1.20</ecNumber>
    </recommendedName>
</protein>
<dbReference type="InterPro" id="IPR006653">
    <property type="entry name" value="Trp_synth_b_CS"/>
</dbReference>
<evidence type="ECO:0000256" key="1">
    <source>
        <dbReference type="ARBA" id="ARBA00001933"/>
    </source>
</evidence>
<dbReference type="FunFam" id="3.40.50.1100:FF:000004">
    <property type="entry name" value="Tryptophan synthase beta chain"/>
    <property type="match status" value="1"/>
</dbReference>
<dbReference type="GO" id="GO:0005737">
    <property type="term" value="C:cytoplasm"/>
    <property type="evidence" value="ECO:0007669"/>
    <property type="project" value="TreeGrafter"/>
</dbReference>
<dbReference type="UniPathway" id="UPA00035">
    <property type="reaction ID" value="UER00044"/>
</dbReference>
<comment type="cofactor">
    <cofactor evidence="1 12">
        <name>pyridoxal 5'-phosphate</name>
        <dbReference type="ChEBI" id="CHEBI:597326"/>
    </cofactor>
</comment>
<sequence>MTAQEGTVLTTADLAGNGAHGNDPDIHGKFGVFGGRYVPEALIPALDEVAAEYDKAKNDVAFIREFDHLLRTYAGRPTTLTEVSRFAEQAGGARIILKREDLTHTGAHKINNVLGQALLTKRLGKTRVIAETGAGQHGVATATAAALMGLECVIYMGAVDCERQALNVARMKLLGATVIPVTNGSQTLKDAINEAFRDWVANVDHTHYLFGTIAGPHPFPEIVRDFARVIGVEARRQILELTGRLPDAIAAAVGGGSNAIGIFHAFLDDEGVQLHGYEAGGRGLESGEHALTLTQGSVGVLHGSRTYVLQDDEGQTIESHSISAGLDYPGVGPEHAWLKDTGRASYHGITDAEAMDAFSLLSRTEGIIPAIESSHALAGALKLGREMGPEATILVNLSGRGDKDMGTAMKYFNL</sequence>
<dbReference type="Gene3D" id="3.40.50.1100">
    <property type="match status" value="2"/>
</dbReference>
<evidence type="ECO:0000259" key="13">
    <source>
        <dbReference type="Pfam" id="PF00291"/>
    </source>
</evidence>
<dbReference type="InterPro" id="IPR023026">
    <property type="entry name" value="Trp_synth_beta/beta-like"/>
</dbReference>
<feature type="modified residue" description="N6-(pyridoxal phosphate)lysine" evidence="12">
    <location>
        <position position="109"/>
    </location>
</feature>
<dbReference type="AlphaFoldDB" id="A0A239BSH8"/>